<sequence>MTIDITRRTFLAAAGLLTTASALGGFSPHALAAPKAAVGPVLEAEGIRVFFGDDGNLHIHDGADVKRLKIHKVYISGKVSGVATEPTLVETDGQQSLKIPFTVTTTDDSIDVSQYACDGTFTVGDGGSFHLAIDLTTPSGFDNASGYTQITRSYVPFEANKETAAITVGSWDTDERGGIPFQIPLGKVYSTPLGDDVMCHELAAKNNADWVSDWNFHLPAMKIDETHYEMAYMGVIGTTSSAAAGGQLSTENLTLGATTEQPFHLWTAESAVLAFDLTVTNLAANADVTVDWTLRDFDGTVVGEGQQVMSGLSGIGTLSGTSQGEVPRGIYFLEATATSAAGDVAVARLNLSVLPPWDNPVPASTSKFGLAAIFMGAGAGYGVGRTDWVDLCKRMGVRHLRQYQQMESAEREAAGIQGMFHRGPTQGQLRGGSGYPDGELDEAARDKLFTEYTQACLESNAPYFELSNEWNMKGGVLSGATAPEYVHDVLLPMHQYLMDAGASTELCIMGLAGPDYVWLEKLAEEEDGAAWKATKAVALHTGRGNFTADWAPTPDTWGTGSDGSYWNNEGSVVAIMDTIAQLDEKYGTHHELLITETYAVTYANHWWTDSFRNAAENTLMTIAYAYKDNVDSFYWYQMSDGVWWNVDGIQPNDKEFSYGMVMVDGSLKSSALAYATAAEHLGDAKFVKEYQVGPDEAKGHGLVFDTPQGELQVLWSRADGYVINSDFEDRNDPFYDMPEPWVDVWPTKTEVSLPAEGNVTEIDCLGRATKLANEGGNVLITLDGAPRMYYGLTVDRNDPEPSPEPTEPEPTPEPTDEPSTEPTGDPKPTPVPTGGPDNPTPTPTGGSGTGNSGPSNGGTGGANDGLAFTGLNGVGLAAAGGAAVLAGAAAKAASHKHKTSPESTPETPLNAGDDSEGQSNATDIEQ</sequence>
<feature type="compositionally biased region" description="Polar residues" evidence="1">
    <location>
        <begin position="917"/>
        <end position="926"/>
    </location>
</feature>
<dbReference type="PROSITE" id="PS51318">
    <property type="entry name" value="TAT"/>
    <property type="match status" value="1"/>
</dbReference>
<keyword evidence="2" id="KW-0732">Signal</keyword>
<organism evidence="3 4">
    <name type="scientific">Ancrocorticia populi</name>
    <dbReference type="NCBI Taxonomy" id="2175228"/>
    <lineage>
        <taxon>Bacteria</taxon>
        <taxon>Bacillati</taxon>
        <taxon>Actinomycetota</taxon>
        <taxon>Actinomycetes</taxon>
        <taxon>Actinomycetales</taxon>
        <taxon>Actinomycetaceae</taxon>
        <taxon>Ancrocorticia</taxon>
    </lineage>
</organism>
<feature type="region of interest" description="Disordered" evidence="1">
    <location>
        <begin position="886"/>
        <end position="926"/>
    </location>
</feature>
<dbReference type="EMBL" id="QETB01000001">
    <property type="protein sequence ID" value="PWF27724.1"/>
    <property type="molecule type" value="Genomic_DNA"/>
</dbReference>
<feature type="signal peptide" evidence="2">
    <location>
        <begin position="1"/>
        <end position="32"/>
    </location>
</feature>
<dbReference type="InterPro" id="IPR006311">
    <property type="entry name" value="TAT_signal"/>
</dbReference>
<feature type="compositionally biased region" description="Pro residues" evidence="1">
    <location>
        <begin position="825"/>
        <end position="842"/>
    </location>
</feature>
<protein>
    <submittedName>
        <fullName evidence="3">Uncharacterized protein</fullName>
    </submittedName>
</protein>
<dbReference type="Proteomes" id="UP000245283">
    <property type="component" value="Unassembled WGS sequence"/>
</dbReference>
<dbReference type="AlphaFoldDB" id="A0A2V1KG73"/>
<feature type="chain" id="PRO_5016095664" evidence="2">
    <location>
        <begin position="33"/>
        <end position="926"/>
    </location>
</feature>
<dbReference type="OrthoDB" id="5078252at2"/>
<dbReference type="RefSeq" id="WP_109093219.1">
    <property type="nucleotide sequence ID" value="NZ_QETB01000001.1"/>
</dbReference>
<proteinExistence type="predicted"/>
<dbReference type="SUPFAM" id="SSF51445">
    <property type="entry name" value="(Trans)glycosidases"/>
    <property type="match status" value="1"/>
</dbReference>
<accession>A0A2V1KG73</accession>
<name>A0A2V1KG73_9ACTO</name>
<keyword evidence="4" id="KW-1185">Reference proteome</keyword>
<evidence type="ECO:0000256" key="1">
    <source>
        <dbReference type="SAM" id="MobiDB-lite"/>
    </source>
</evidence>
<gene>
    <name evidence="3" type="ORF">DD236_04985</name>
</gene>
<comment type="caution">
    <text evidence="3">The sequence shown here is derived from an EMBL/GenBank/DDBJ whole genome shotgun (WGS) entry which is preliminary data.</text>
</comment>
<evidence type="ECO:0000313" key="3">
    <source>
        <dbReference type="EMBL" id="PWF27724.1"/>
    </source>
</evidence>
<feature type="compositionally biased region" description="Pro residues" evidence="1">
    <location>
        <begin position="800"/>
        <end position="813"/>
    </location>
</feature>
<evidence type="ECO:0000256" key="2">
    <source>
        <dbReference type="SAM" id="SignalP"/>
    </source>
</evidence>
<evidence type="ECO:0000313" key="4">
    <source>
        <dbReference type="Proteomes" id="UP000245283"/>
    </source>
</evidence>
<reference evidence="4" key="1">
    <citation type="submission" date="2018-05" db="EMBL/GenBank/DDBJ databases">
        <authorList>
            <person name="Li Y."/>
        </authorList>
    </citation>
    <scope>NUCLEOTIDE SEQUENCE [LARGE SCALE GENOMIC DNA]</scope>
    <source>
        <strain evidence="4">sk1b4</strain>
    </source>
</reference>
<dbReference type="Gene3D" id="3.20.20.80">
    <property type="entry name" value="Glycosidases"/>
    <property type="match status" value="1"/>
</dbReference>
<feature type="compositionally biased region" description="Gly residues" evidence="1">
    <location>
        <begin position="845"/>
        <end position="863"/>
    </location>
</feature>
<dbReference type="InterPro" id="IPR017853">
    <property type="entry name" value="GH"/>
</dbReference>
<feature type="region of interest" description="Disordered" evidence="1">
    <location>
        <begin position="791"/>
        <end position="870"/>
    </location>
</feature>